<dbReference type="Proteomes" id="UP000305887">
    <property type="component" value="Unassembled WGS sequence"/>
</dbReference>
<dbReference type="RefSeq" id="WP_139079016.1">
    <property type="nucleotide sequence ID" value="NZ_VDFU01000054.1"/>
</dbReference>
<keyword evidence="2" id="KW-1185">Reference proteome</keyword>
<sequence>MFKTIGAALAGAHAARARQPVRRHSRLAGQCEAVFWRRTDRREVRRVLLAARKYELAGRQPGRRNGPLGHVALEVLEFLVNLVDYRTGRLEPSLDTLTRKLRRSKDAVVRALAALRAHGFADWIRRFETVERDGPGPRIRQTSNAYRLSLPARAARLLGIQGQDVPLPDDLTHDRESQRQELAAMKAALSLNDLAVLEVNDRLLGRALAELGCSVQERESASRSESRSRVSS</sequence>
<dbReference type="AlphaFoldDB" id="A0A5C4MN14"/>
<proteinExistence type="predicted"/>
<dbReference type="EMBL" id="VDFU01000054">
    <property type="protein sequence ID" value="TNC44700.1"/>
    <property type="molecule type" value="Genomic_DNA"/>
</dbReference>
<evidence type="ECO:0000313" key="1">
    <source>
        <dbReference type="EMBL" id="TNC44700.1"/>
    </source>
</evidence>
<evidence type="ECO:0000313" key="2">
    <source>
        <dbReference type="Proteomes" id="UP000305887"/>
    </source>
</evidence>
<organism evidence="1 2">
    <name type="scientific">Rubellimicrobium rubrum</name>
    <dbReference type="NCBI Taxonomy" id="2585369"/>
    <lineage>
        <taxon>Bacteria</taxon>
        <taxon>Pseudomonadati</taxon>
        <taxon>Pseudomonadota</taxon>
        <taxon>Alphaproteobacteria</taxon>
        <taxon>Rhodobacterales</taxon>
        <taxon>Roseobacteraceae</taxon>
        <taxon>Rubellimicrobium</taxon>
    </lineage>
</organism>
<comment type="caution">
    <text evidence="1">The sequence shown here is derived from an EMBL/GenBank/DDBJ whole genome shotgun (WGS) entry which is preliminary data.</text>
</comment>
<accession>A0A5C4MN14</accession>
<gene>
    <name evidence="1" type="ORF">FHG66_20540</name>
</gene>
<name>A0A5C4MN14_9RHOB</name>
<protein>
    <submittedName>
        <fullName evidence="1">Helix-turn-helix domain-containing protein</fullName>
    </submittedName>
</protein>
<dbReference type="OrthoDB" id="7467461at2"/>
<reference evidence="1 2" key="1">
    <citation type="submission" date="2019-06" db="EMBL/GenBank/DDBJ databases">
        <title>YIM 131921 draft genome.</title>
        <authorList>
            <person name="Jiang L."/>
        </authorList>
    </citation>
    <scope>NUCLEOTIDE SEQUENCE [LARGE SCALE GENOMIC DNA]</scope>
    <source>
        <strain evidence="1 2">YIM 131921</strain>
    </source>
</reference>